<evidence type="ECO:0000313" key="2">
    <source>
        <dbReference type="Proteomes" id="UP000299102"/>
    </source>
</evidence>
<comment type="caution">
    <text evidence="1">The sequence shown here is derived from an EMBL/GenBank/DDBJ whole genome shotgun (WGS) entry which is preliminary data.</text>
</comment>
<dbReference type="Proteomes" id="UP000299102">
    <property type="component" value="Unassembled WGS sequence"/>
</dbReference>
<reference evidence="1 2" key="1">
    <citation type="journal article" date="2019" name="Commun. Biol.">
        <title>The bagworm genome reveals a unique fibroin gene that provides high tensile strength.</title>
        <authorList>
            <person name="Kono N."/>
            <person name="Nakamura H."/>
            <person name="Ohtoshi R."/>
            <person name="Tomita M."/>
            <person name="Numata K."/>
            <person name="Arakawa K."/>
        </authorList>
    </citation>
    <scope>NUCLEOTIDE SEQUENCE [LARGE SCALE GENOMIC DNA]</scope>
</reference>
<dbReference type="EMBL" id="BGZK01000375">
    <property type="protein sequence ID" value="GBP40049.1"/>
    <property type="molecule type" value="Genomic_DNA"/>
</dbReference>
<protein>
    <submittedName>
        <fullName evidence="1">Uncharacterized protein</fullName>
    </submittedName>
</protein>
<dbReference type="AlphaFoldDB" id="A0A4C1VPG1"/>
<proteinExistence type="predicted"/>
<gene>
    <name evidence="1" type="ORF">EVAR_19178_1</name>
</gene>
<name>A0A4C1VPG1_EUMVA</name>
<sequence>MTREQCACAGPVAGARPALPYAMPALTDTRLARRPDFTAKIHITGDRIRRFGQEMFRFREHSRVRSPQTDLLKTGLESKKPRKNLEFSKRISHMKMNQHKPPSEHAIVDASIESRVKPSLALSLYTHAGIGDLPSLLHS</sequence>
<evidence type="ECO:0000313" key="1">
    <source>
        <dbReference type="EMBL" id="GBP40049.1"/>
    </source>
</evidence>
<accession>A0A4C1VPG1</accession>
<organism evidence="1 2">
    <name type="scientific">Eumeta variegata</name>
    <name type="common">Bagworm moth</name>
    <name type="synonym">Eumeta japonica</name>
    <dbReference type="NCBI Taxonomy" id="151549"/>
    <lineage>
        <taxon>Eukaryota</taxon>
        <taxon>Metazoa</taxon>
        <taxon>Ecdysozoa</taxon>
        <taxon>Arthropoda</taxon>
        <taxon>Hexapoda</taxon>
        <taxon>Insecta</taxon>
        <taxon>Pterygota</taxon>
        <taxon>Neoptera</taxon>
        <taxon>Endopterygota</taxon>
        <taxon>Lepidoptera</taxon>
        <taxon>Glossata</taxon>
        <taxon>Ditrysia</taxon>
        <taxon>Tineoidea</taxon>
        <taxon>Psychidae</taxon>
        <taxon>Oiketicinae</taxon>
        <taxon>Eumeta</taxon>
    </lineage>
</organism>
<keyword evidence="2" id="KW-1185">Reference proteome</keyword>